<dbReference type="GO" id="GO:0005509">
    <property type="term" value="F:calcium ion binding"/>
    <property type="evidence" value="ECO:0007669"/>
    <property type="project" value="InterPro"/>
</dbReference>
<gene>
    <name evidence="12" type="ORF">SAMN06296427_103313</name>
</gene>
<dbReference type="OrthoDB" id="1522982at2"/>
<dbReference type="InterPro" id="IPR006664">
    <property type="entry name" value="OMP_bac"/>
</dbReference>
<dbReference type="CDD" id="cd07185">
    <property type="entry name" value="OmpA_C-like"/>
    <property type="match status" value="1"/>
</dbReference>
<dbReference type="PANTHER" id="PTHR30329:SF21">
    <property type="entry name" value="LIPOPROTEIN YIAD-RELATED"/>
    <property type="match status" value="1"/>
</dbReference>
<dbReference type="Pfam" id="PF00691">
    <property type="entry name" value="OmpA"/>
    <property type="match status" value="1"/>
</dbReference>
<evidence type="ECO:0000256" key="7">
    <source>
        <dbReference type="ARBA" id="ARBA00023136"/>
    </source>
</evidence>
<accession>A0A1W1ZXF3</accession>
<evidence type="ECO:0000256" key="3">
    <source>
        <dbReference type="ARBA" id="ARBA00022452"/>
    </source>
</evidence>
<dbReference type="InterPro" id="IPR050330">
    <property type="entry name" value="Bact_OuterMem_StrucFunc"/>
</dbReference>
<evidence type="ECO:0000256" key="5">
    <source>
        <dbReference type="ARBA" id="ARBA00023065"/>
    </source>
</evidence>
<evidence type="ECO:0000256" key="2">
    <source>
        <dbReference type="ARBA" id="ARBA00022448"/>
    </source>
</evidence>
<reference evidence="12 13" key="1">
    <citation type="submission" date="2017-04" db="EMBL/GenBank/DDBJ databases">
        <authorList>
            <person name="Afonso C.L."/>
            <person name="Miller P.J."/>
            <person name="Scott M.A."/>
            <person name="Spackman E."/>
            <person name="Goraichik I."/>
            <person name="Dimitrov K.M."/>
            <person name="Suarez D.L."/>
            <person name="Swayne D.E."/>
        </authorList>
    </citation>
    <scope>NUCLEOTIDE SEQUENCE [LARGE SCALE GENOMIC DNA]</scope>
    <source>
        <strain evidence="12 13">CGMCC 1.12708</strain>
    </source>
</reference>
<keyword evidence="2" id="KW-0813">Transport</keyword>
<keyword evidence="4" id="KW-0812">Transmembrane</keyword>
<evidence type="ECO:0000256" key="6">
    <source>
        <dbReference type="ARBA" id="ARBA00023114"/>
    </source>
</evidence>
<dbReference type="GO" id="GO:0015288">
    <property type="term" value="F:porin activity"/>
    <property type="evidence" value="ECO:0007669"/>
    <property type="project" value="UniProtKB-KW"/>
</dbReference>
<dbReference type="InterPro" id="IPR028974">
    <property type="entry name" value="TSP_type-3_rpt"/>
</dbReference>
<evidence type="ECO:0000256" key="8">
    <source>
        <dbReference type="ARBA" id="ARBA00023237"/>
    </source>
</evidence>
<dbReference type="Proteomes" id="UP000192393">
    <property type="component" value="Unassembled WGS sequence"/>
</dbReference>
<dbReference type="GO" id="GO:0009279">
    <property type="term" value="C:cell outer membrane"/>
    <property type="evidence" value="ECO:0007669"/>
    <property type="project" value="UniProtKB-SubCell"/>
</dbReference>
<keyword evidence="7 9" id="KW-0472">Membrane</keyword>
<dbReference type="SUPFAM" id="SSF103088">
    <property type="entry name" value="OmpA-like"/>
    <property type="match status" value="1"/>
</dbReference>
<evidence type="ECO:0000256" key="9">
    <source>
        <dbReference type="PROSITE-ProRule" id="PRU00473"/>
    </source>
</evidence>
<dbReference type="RefSeq" id="WP_084016887.1">
    <property type="nucleotide sequence ID" value="NZ_FWXS01000003.1"/>
</dbReference>
<comment type="subcellular location">
    <subcellularLocation>
        <location evidence="1">Cell outer membrane</location>
        <topology evidence="1">Multi-pass membrane protein</topology>
    </subcellularLocation>
</comment>
<dbReference type="EMBL" id="FWXS01000003">
    <property type="protein sequence ID" value="SMC53135.1"/>
    <property type="molecule type" value="Genomic_DNA"/>
</dbReference>
<evidence type="ECO:0000259" key="11">
    <source>
        <dbReference type="PROSITE" id="PS51123"/>
    </source>
</evidence>
<dbReference type="InterPro" id="IPR011250">
    <property type="entry name" value="OMP/PagP_B-barrel"/>
</dbReference>
<dbReference type="PROSITE" id="PS51123">
    <property type="entry name" value="OMPA_2"/>
    <property type="match status" value="1"/>
</dbReference>
<evidence type="ECO:0000256" key="4">
    <source>
        <dbReference type="ARBA" id="ARBA00022692"/>
    </source>
</evidence>
<keyword evidence="10" id="KW-0732">Signal</keyword>
<evidence type="ECO:0000313" key="13">
    <source>
        <dbReference type="Proteomes" id="UP000192393"/>
    </source>
</evidence>
<keyword evidence="8" id="KW-0998">Cell outer membrane</keyword>
<organism evidence="12 13">
    <name type="scientific">Moheibacter sediminis</name>
    <dbReference type="NCBI Taxonomy" id="1434700"/>
    <lineage>
        <taxon>Bacteria</taxon>
        <taxon>Pseudomonadati</taxon>
        <taxon>Bacteroidota</taxon>
        <taxon>Flavobacteriia</taxon>
        <taxon>Flavobacteriales</taxon>
        <taxon>Weeksellaceae</taxon>
        <taxon>Moheibacter</taxon>
    </lineage>
</organism>
<dbReference type="PANTHER" id="PTHR30329">
    <property type="entry name" value="STATOR ELEMENT OF FLAGELLAR MOTOR COMPLEX"/>
    <property type="match status" value="1"/>
</dbReference>
<dbReference type="SUPFAM" id="SSF103647">
    <property type="entry name" value="TSP type-3 repeat"/>
    <property type="match status" value="1"/>
</dbReference>
<dbReference type="Gene3D" id="3.30.1330.60">
    <property type="entry name" value="OmpA-like domain"/>
    <property type="match status" value="1"/>
</dbReference>
<evidence type="ECO:0000256" key="1">
    <source>
        <dbReference type="ARBA" id="ARBA00004571"/>
    </source>
</evidence>
<dbReference type="SUPFAM" id="SSF56925">
    <property type="entry name" value="OMPA-like"/>
    <property type="match status" value="1"/>
</dbReference>
<sequence>MRKALFAALSLAAAISFAQESDVVLDEITEVLHEKPHQIFYNKWSLELNGGMSKPTDPFTDGYSSPQFSFFHVDIGTRYMFSPKFGLKMDVAYDRFKNDDESKKFETDFYKISLQGIINVGRALNFESWTNTFGLLAHMGVGYSIMSNDNFEGDASGIINDTDEMANFIAGLTGQVRLSDKFALTGDFTIINNYKQQNTFDGQTFLGNRRGFDGTMYNMSLGLTYYLGSAEKHADWYSENLNPDYESRFQKIEAMLMDSDGDGVADYLDQEPNSVPGAIVDTKGITIDSNNNGVPDAIERYIEANCNCNGVSDVMSNSQILEQLVNSGIINVYFDYNISQPYKSSIGGIDFVVEYMKAHPNAQIEVIGYADPVGGKDYNTKLSLKRADAVKKVITDKGISASRLTTKGLGIDNNTDYQLSRRVIFKIK</sequence>
<dbReference type="GO" id="GO:0006811">
    <property type="term" value="P:monoatomic ion transport"/>
    <property type="evidence" value="ECO:0007669"/>
    <property type="project" value="UniProtKB-KW"/>
</dbReference>
<dbReference type="PRINTS" id="PR01021">
    <property type="entry name" value="OMPADOMAIN"/>
</dbReference>
<keyword evidence="5" id="KW-0406">Ion transport</keyword>
<dbReference type="InterPro" id="IPR006665">
    <property type="entry name" value="OmpA-like"/>
</dbReference>
<dbReference type="GO" id="GO:0046930">
    <property type="term" value="C:pore complex"/>
    <property type="evidence" value="ECO:0007669"/>
    <property type="project" value="UniProtKB-KW"/>
</dbReference>
<proteinExistence type="predicted"/>
<keyword evidence="3" id="KW-1134">Transmembrane beta strand</keyword>
<dbReference type="STRING" id="1434700.SAMN06296427_103313"/>
<feature type="domain" description="OmpA-like" evidence="11">
    <location>
        <begin position="321"/>
        <end position="428"/>
    </location>
</feature>
<keyword evidence="13" id="KW-1185">Reference proteome</keyword>
<protein>
    <submittedName>
        <fullName evidence="12">OmpA-OmpF porin, OOP family</fullName>
    </submittedName>
</protein>
<keyword evidence="6" id="KW-0626">Porin</keyword>
<feature type="signal peptide" evidence="10">
    <location>
        <begin position="1"/>
        <end position="18"/>
    </location>
</feature>
<name>A0A1W1ZXF3_9FLAO</name>
<dbReference type="InterPro" id="IPR036737">
    <property type="entry name" value="OmpA-like_sf"/>
</dbReference>
<feature type="chain" id="PRO_5012484152" evidence="10">
    <location>
        <begin position="19"/>
        <end position="428"/>
    </location>
</feature>
<dbReference type="AlphaFoldDB" id="A0A1W1ZXF3"/>
<evidence type="ECO:0000256" key="10">
    <source>
        <dbReference type="SAM" id="SignalP"/>
    </source>
</evidence>
<evidence type="ECO:0000313" key="12">
    <source>
        <dbReference type="EMBL" id="SMC53135.1"/>
    </source>
</evidence>